<dbReference type="AlphaFoldDB" id="A0AAD5WD34"/>
<organism evidence="1 2">
    <name type="scientific">Parelaphostrongylus tenuis</name>
    <name type="common">Meningeal worm</name>
    <dbReference type="NCBI Taxonomy" id="148309"/>
    <lineage>
        <taxon>Eukaryota</taxon>
        <taxon>Metazoa</taxon>
        <taxon>Ecdysozoa</taxon>
        <taxon>Nematoda</taxon>
        <taxon>Chromadorea</taxon>
        <taxon>Rhabditida</taxon>
        <taxon>Rhabditina</taxon>
        <taxon>Rhabditomorpha</taxon>
        <taxon>Strongyloidea</taxon>
        <taxon>Metastrongylidae</taxon>
        <taxon>Parelaphostrongylus</taxon>
    </lineage>
</organism>
<evidence type="ECO:0000313" key="2">
    <source>
        <dbReference type="Proteomes" id="UP001196413"/>
    </source>
</evidence>
<dbReference type="EMBL" id="JAHQIW010005422">
    <property type="protein sequence ID" value="KAJ1365977.1"/>
    <property type="molecule type" value="Genomic_DNA"/>
</dbReference>
<gene>
    <name evidence="1" type="ORF">KIN20_026479</name>
</gene>
<dbReference type="Proteomes" id="UP001196413">
    <property type="component" value="Unassembled WGS sequence"/>
</dbReference>
<protein>
    <submittedName>
        <fullName evidence="1">Uncharacterized protein</fullName>
    </submittedName>
</protein>
<proteinExistence type="predicted"/>
<reference evidence="1" key="1">
    <citation type="submission" date="2021-06" db="EMBL/GenBank/DDBJ databases">
        <title>Parelaphostrongylus tenuis whole genome reference sequence.</title>
        <authorList>
            <person name="Garwood T.J."/>
            <person name="Larsen P.A."/>
            <person name="Fountain-Jones N.M."/>
            <person name="Garbe J.R."/>
            <person name="Macchietto M.G."/>
            <person name="Kania S.A."/>
            <person name="Gerhold R.W."/>
            <person name="Richards J.E."/>
            <person name="Wolf T.M."/>
        </authorList>
    </citation>
    <scope>NUCLEOTIDE SEQUENCE</scope>
    <source>
        <strain evidence="1">MNPRO001-30</strain>
        <tissue evidence="1">Meninges</tissue>
    </source>
</reference>
<accession>A0AAD5WD34</accession>
<sequence>MEVCAGTCSSHMTINGTTGDTGDFSRRTPKSVRLFGEEMKGLVECTGRRINLRITCVLKRISQLLPIHERVDLEYVHILLRTIRDVSYRAARRRISLNYVMAASCIVRMKAFVRTQTQTARHSFTEIQMLQEYRATPYRSWEVFLGVGLRSTAAFNLSTGPPKVRRSLTFLLG</sequence>
<evidence type="ECO:0000313" key="1">
    <source>
        <dbReference type="EMBL" id="KAJ1365977.1"/>
    </source>
</evidence>
<name>A0AAD5WD34_PARTN</name>
<keyword evidence="2" id="KW-1185">Reference proteome</keyword>
<comment type="caution">
    <text evidence="1">The sequence shown here is derived from an EMBL/GenBank/DDBJ whole genome shotgun (WGS) entry which is preliminary data.</text>
</comment>